<evidence type="ECO:0000256" key="3">
    <source>
        <dbReference type="SAM" id="SignalP"/>
    </source>
</evidence>
<dbReference type="InterPro" id="IPR024079">
    <property type="entry name" value="MetalloPept_cat_dom_sf"/>
</dbReference>
<evidence type="ECO:0000256" key="1">
    <source>
        <dbReference type="PROSITE-ProRule" id="PRU00068"/>
    </source>
</evidence>
<feature type="chain" id="PRO_5046454151" description="Disintegrin domain-containing protein" evidence="3">
    <location>
        <begin position="28"/>
        <end position="876"/>
    </location>
</feature>
<evidence type="ECO:0000256" key="2">
    <source>
        <dbReference type="SAM" id="MobiDB-lite"/>
    </source>
</evidence>
<sequence length="876" mass="98801">MVLVKKHLISFSLLAVLVAILVATCNGNEGNDDVDHQKIDKWVANVHAPRRFRRQVAVQEQRLIIAPNEIPDEFPVDDSENGRINIHRRADLDPTSRLLQDPHLLQAPAAEAEIDSDKIFVNDDSYHLESESANNNPEHYKRENDDGWGQLKSAPSSDRLHRSSNDFHQLDDDPKTKDQQRREGNLEDLIQPNPEEKINEVISEHEVPGSSSDEKLQTIPNPQKQKEESQKSQSSQAEVISKLSPQASNDDSFTLFTIANTDIGRDYNKIPYREHYRWDDTLSNCASFNLKIPDEMAEKSMIKLCIFRPFLEFPDETESFILNPQNGSENATEKKVYGYVVNHPGSTVNGTIHQNRFFFGEVSIPDEAFTHVVVYYVEDIHLVFKRMNINDRSLKRMLMVMNAKNNKTATPVVTNKNDTLKHSVYNAAVTKGFSLNALLDKQPDQSTTTFLMLTTKHNSYICLKEPQMWAEDGKLGKIKWGLDLETTLIEIDNDEAVYMKTPAQDYTFRPNGRTIVMEGTSSVQTLQEHEGAVAITAYTKQSKYDCVLPTPTVDPQRKGGYLCKVCIAADKEFIEAYDKEKENATSLTQNYLGRIIDHVSWIFRSTDYNNDKKSENVGLSFESQAIDWKYPSEVKDETVNEQLLILNLQEIKFPTDCCLGIGYTMKVLPDYADGKRPSDKSKNDLGRVCNRQEGKPPNNLIVVSANGKVVSPNLTSTPITEKQLIYLTAHKVAAAFGAKTDGSGQDTCDQFFDEKKKTRHYLMWPATLRNTTLREQTLSPCSKTQILQTLTTCHSSCFDIDEHPFCGNGRVEAGEECDCGSEYQCSKQTCCFSRNGERPCQKTGIGCKAGASTLITSGMSSLTLLTLALTYFHISW</sequence>
<dbReference type="Gene3D" id="4.10.70.10">
    <property type="entry name" value="Disintegrin domain"/>
    <property type="match status" value="1"/>
</dbReference>
<feature type="compositionally biased region" description="Basic and acidic residues" evidence="2">
    <location>
        <begin position="158"/>
        <end position="185"/>
    </location>
</feature>
<dbReference type="Gene3D" id="3.40.390.10">
    <property type="entry name" value="Collagenase (Catalytic Domain)"/>
    <property type="match status" value="1"/>
</dbReference>
<accession>A0ABP1RAL8</accession>
<comment type="caution">
    <text evidence="5">The sequence shown here is derived from an EMBL/GenBank/DDBJ whole genome shotgun (WGS) entry which is preliminary data.</text>
</comment>
<feature type="region of interest" description="Disordered" evidence="2">
    <location>
        <begin position="128"/>
        <end position="244"/>
    </location>
</feature>
<keyword evidence="3" id="KW-0732">Signal</keyword>
<dbReference type="PANTHER" id="PTHR45702">
    <property type="entry name" value="ADAM10/ADAM17 METALLOPEPTIDASE FAMILY MEMBER"/>
    <property type="match status" value="1"/>
</dbReference>
<dbReference type="EMBL" id="CAXLJM020000068">
    <property type="protein sequence ID" value="CAL8122346.1"/>
    <property type="molecule type" value="Genomic_DNA"/>
</dbReference>
<evidence type="ECO:0000259" key="4">
    <source>
        <dbReference type="PROSITE" id="PS50214"/>
    </source>
</evidence>
<dbReference type="Proteomes" id="UP001642540">
    <property type="component" value="Unassembled WGS sequence"/>
</dbReference>
<evidence type="ECO:0000313" key="5">
    <source>
        <dbReference type="EMBL" id="CAL8122346.1"/>
    </source>
</evidence>
<dbReference type="SUPFAM" id="SSF55486">
    <property type="entry name" value="Metalloproteases ('zincins'), catalytic domain"/>
    <property type="match status" value="1"/>
</dbReference>
<reference evidence="5 6" key="1">
    <citation type="submission" date="2024-08" db="EMBL/GenBank/DDBJ databases">
        <authorList>
            <person name="Cucini C."/>
            <person name="Frati F."/>
        </authorList>
    </citation>
    <scope>NUCLEOTIDE SEQUENCE [LARGE SCALE GENOMIC DNA]</scope>
</reference>
<comment type="caution">
    <text evidence="1">Lacks conserved residue(s) required for the propagation of feature annotation.</text>
</comment>
<protein>
    <recommendedName>
        <fullName evidence="4">Disintegrin domain-containing protein</fullName>
    </recommendedName>
</protein>
<feature type="region of interest" description="Disordered" evidence="2">
    <location>
        <begin position="674"/>
        <end position="693"/>
    </location>
</feature>
<organism evidence="5 6">
    <name type="scientific">Orchesella dallaii</name>
    <dbReference type="NCBI Taxonomy" id="48710"/>
    <lineage>
        <taxon>Eukaryota</taxon>
        <taxon>Metazoa</taxon>
        <taxon>Ecdysozoa</taxon>
        <taxon>Arthropoda</taxon>
        <taxon>Hexapoda</taxon>
        <taxon>Collembola</taxon>
        <taxon>Entomobryomorpha</taxon>
        <taxon>Entomobryoidea</taxon>
        <taxon>Orchesellidae</taxon>
        <taxon>Orchesellinae</taxon>
        <taxon>Orchesella</taxon>
    </lineage>
</organism>
<evidence type="ECO:0000313" key="6">
    <source>
        <dbReference type="Proteomes" id="UP001642540"/>
    </source>
</evidence>
<name>A0ABP1RAL8_9HEXA</name>
<feature type="signal peptide" evidence="3">
    <location>
        <begin position="1"/>
        <end position="27"/>
    </location>
</feature>
<gene>
    <name evidence="5" type="ORF">ODALV1_LOCUS19759</name>
</gene>
<feature type="domain" description="Disintegrin" evidence="4">
    <location>
        <begin position="803"/>
        <end position="841"/>
    </location>
</feature>
<dbReference type="InterPro" id="IPR001762">
    <property type="entry name" value="Disintegrin_dom"/>
</dbReference>
<proteinExistence type="predicted"/>
<dbReference type="InterPro" id="IPR051489">
    <property type="entry name" value="ADAM_Metalloproteinase"/>
</dbReference>
<feature type="compositionally biased region" description="Basic and acidic residues" evidence="2">
    <location>
        <begin position="194"/>
        <end position="216"/>
    </location>
</feature>
<keyword evidence="6" id="KW-1185">Reference proteome</keyword>
<dbReference type="PANTHER" id="PTHR45702:SF2">
    <property type="entry name" value="KUZBANIAN, ISOFORM A"/>
    <property type="match status" value="1"/>
</dbReference>
<dbReference type="InterPro" id="IPR036436">
    <property type="entry name" value="Disintegrin_dom_sf"/>
</dbReference>
<dbReference type="PROSITE" id="PS50214">
    <property type="entry name" value="DISINTEGRIN_2"/>
    <property type="match status" value="1"/>
</dbReference>